<proteinExistence type="predicted"/>
<dbReference type="STRING" id="1134406.ADN00_07685"/>
<dbReference type="AlphaFoldDB" id="A0A0P6XNZ5"/>
<accession>A0A0P6XNZ5</accession>
<keyword evidence="1" id="KW-0812">Transmembrane</keyword>
<feature type="transmembrane region" description="Helical" evidence="1">
    <location>
        <begin position="21"/>
        <end position="40"/>
    </location>
</feature>
<dbReference type="Proteomes" id="UP000050417">
    <property type="component" value="Unassembled WGS sequence"/>
</dbReference>
<gene>
    <name evidence="2" type="ORF">ADN00_07685</name>
</gene>
<protein>
    <submittedName>
        <fullName evidence="2">Uncharacterized protein</fullName>
    </submittedName>
</protein>
<dbReference type="OrthoDB" id="162855at2"/>
<dbReference type="RefSeq" id="WP_075062395.1">
    <property type="nucleotide sequence ID" value="NZ_LGCL01000019.1"/>
</dbReference>
<dbReference type="EMBL" id="LGCL01000019">
    <property type="protein sequence ID" value="KPL78324.1"/>
    <property type="molecule type" value="Genomic_DNA"/>
</dbReference>
<name>A0A0P6XNZ5_9CHLR</name>
<evidence type="ECO:0000313" key="3">
    <source>
        <dbReference type="Proteomes" id="UP000050417"/>
    </source>
</evidence>
<keyword evidence="1" id="KW-1133">Transmembrane helix</keyword>
<reference evidence="2 3" key="1">
    <citation type="submission" date="2015-07" db="EMBL/GenBank/DDBJ databases">
        <title>Genome sequence of Ornatilinea apprima DSM 23815.</title>
        <authorList>
            <person name="Hemp J."/>
            <person name="Ward L.M."/>
            <person name="Pace L.A."/>
            <person name="Fischer W.W."/>
        </authorList>
    </citation>
    <scope>NUCLEOTIDE SEQUENCE [LARGE SCALE GENOMIC DNA]</scope>
    <source>
        <strain evidence="2 3">P3M-1</strain>
    </source>
</reference>
<sequence>MQEKENQTAQPRSFQSLLPTLGIGFLLTIVLISLGLSIWMTAPSYLAKVRGTPTPSPLPPTATLLPTTTATITPLPSDTPLPSATPYPASAWKVEDLSQVNPPIPGPALEAIVLNNDTSVTVDPPFSSILWTNSADLGLGIDFEDDFYATYSAGSATWALDKPLAPGYYQIYVLDTAYSSGGVLDYVVSNSTGQIGPISGRTRVLFSSSFTTPPQTNSTWESIGIYKLDQPDLLTISTAWEDRNEYTIVAIDRVLITRLPDSTGQLLSELPHSGLNYVYDDLSANLTVRDPLFEREGRSWGDRYQSILNPEYDVTLTWKSDNVIPVANYEIFAYLPATKGSVEGEFHFLVNGDEFLKDPETISLNTDTAGWVSLGTLEIPEVYGVAVNFEMSMKVPAGSVGEVPLDAVGLAQR</sequence>
<keyword evidence="3" id="KW-1185">Reference proteome</keyword>
<organism evidence="2 3">
    <name type="scientific">Ornatilinea apprima</name>
    <dbReference type="NCBI Taxonomy" id="1134406"/>
    <lineage>
        <taxon>Bacteria</taxon>
        <taxon>Bacillati</taxon>
        <taxon>Chloroflexota</taxon>
        <taxon>Anaerolineae</taxon>
        <taxon>Anaerolineales</taxon>
        <taxon>Anaerolineaceae</taxon>
        <taxon>Ornatilinea</taxon>
    </lineage>
</organism>
<evidence type="ECO:0000313" key="2">
    <source>
        <dbReference type="EMBL" id="KPL78324.1"/>
    </source>
</evidence>
<evidence type="ECO:0000256" key="1">
    <source>
        <dbReference type="SAM" id="Phobius"/>
    </source>
</evidence>
<comment type="caution">
    <text evidence="2">The sequence shown here is derived from an EMBL/GenBank/DDBJ whole genome shotgun (WGS) entry which is preliminary data.</text>
</comment>
<keyword evidence="1" id="KW-0472">Membrane</keyword>